<gene>
    <name evidence="3" type="ORF">HSBGL_1635</name>
    <name evidence="2" type="ORF">HSR122_1837</name>
</gene>
<dbReference type="Proteomes" id="UP000663305">
    <property type="component" value="Chromosome"/>
</dbReference>
<dbReference type="KEGG" id="hds:HSR122_1837"/>
<sequence length="151" mass="16776">MARGRLLTDERGQTLQDFAVGIGVFLVVFIFVLSLFPGLLSPFQSAAGGAERAQAEQVTTQMVENLSEGSDLHHLNETRLWRVLDQSESDLRDRYGLPRTTNINITVETLSGEKTINGTDNSFYDRQVATSARIVTVEGYSPACRLVVRVW</sequence>
<keyword evidence="4" id="KW-1185">Reference proteome</keyword>
<organism evidence="3 5">
    <name type="scientific">Halapricum desulfuricans</name>
    <dbReference type="NCBI Taxonomy" id="2841257"/>
    <lineage>
        <taxon>Archaea</taxon>
        <taxon>Methanobacteriati</taxon>
        <taxon>Methanobacteriota</taxon>
        <taxon>Stenosarchaea group</taxon>
        <taxon>Halobacteria</taxon>
        <taxon>Halobacteriales</taxon>
        <taxon>Haloarculaceae</taxon>
        <taxon>Halapricum</taxon>
    </lineage>
</organism>
<reference evidence="3 4" key="1">
    <citation type="submission" date="2020-11" db="EMBL/GenBank/DDBJ databases">
        <title>Carbohydrate-dependent, anaerobic sulfur respiration: A novel catabolism in halophilic archaea.</title>
        <authorList>
            <person name="Sorokin D.Y."/>
            <person name="Messina E."/>
            <person name="Smedile F."/>
            <person name="La Cono V."/>
            <person name="Hallsworth J.E."/>
            <person name="Yakimov M.M."/>
        </authorList>
    </citation>
    <scope>NUCLEOTIDE SEQUENCE</scope>
    <source>
        <strain evidence="3">HSR-Bgl</strain>
        <strain evidence="2 4">HSR12-2</strain>
    </source>
</reference>
<accession>A0A897NI91</accession>
<proteinExistence type="predicted"/>
<evidence type="ECO:0000313" key="2">
    <source>
        <dbReference type="EMBL" id="QSG09223.1"/>
    </source>
</evidence>
<accession>A0A897NDW9</accession>
<dbReference type="EMBL" id="CP064789">
    <property type="protein sequence ID" value="QSG12051.1"/>
    <property type="molecule type" value="Genomic_DNA"/>
</dbReference>
<dbReference type="InterPro" id="IPR056613">
    <property type="entry name" value="DUF7287"/>
</dbReference>
<evidence type="ECO:0000313" key="5">
    <source>
        <dbReference type="Proteomes" id="UP000663305"/>
    </source>
</evidence>
<dbReference type="Pfam" id="PF23958">
    <property type="entry name" value="DUF7287"/>
    <property type="match status" value="1"/>
</dbReference>
<evidence type="ECO:0000313" key="3">
    <source>
        <dbReference type="EMBL" id="QSG12051.1"/>
    </source>
</evidence>
<keyword evidence="1" id="KW-1133">Transmembrane helix</keyword>
<keyword evidence="3" id="KW-0969">Cilium</keyword>
<evidence type="ECO:0000313" key="4">
    <source>
        <dbReference type="Proteomes" id="UP000662973"/>
    </source>
</evidence>
<keyword evidence="3" id="KW-0966">Cell projection</keyword>
<dbReference type="RefSeq" id="WP_229109307.1">
    <property type="nucleotide sequence ID" value="NZ_CP064788.1"/>
</dbReference>
<evidence type="ECO:0000256" key="1">
    <source>
        <dbReference type="SAM" id="Phobius"/>
    </source>
</evidence>
<dbReference type="GeneID" id="68861168"/>
<keyword evidence="3" id="KW-0282">Flagellum</keyword>
<feature type="transmembrane region" description="Helical" evidence="1">
    <location>
        <begin position="20"/>
        <end position="40"/>
    </location>
</feature>
<dbReference type="AlphaFoldDB" id="A0A897NI91"/>
<dbReference type="EMBL" id="CP064788">
    <property type="protein sequence ID" value="QSG09223.1"/>
    <property type="molecule type" value="Genomic_DNA"/>
</dbReference>
<name>A0A897NI91_9EURY</name>
<dbReference type="Proteomes" id="UP000662973">
    <property type="component" value="Chromosome"/>
</dbReference>
<keyword evidence="1" id="KW-0472">Membrane</keyword>
<keyword evidence="1" id="KW-0812">Transmembrane</keyword>
<protein>
    <submittedName>
        <fullName evidence="3">Putative pilin/flagellin</fullName>
    </submittedName>
</protein>